<feature type="compositionally biased region" description="Acidic residues" evidence="1">
    <location>
        <begin position="65"/>
        <end position="80"/>
    </location>
</feature>
<feature type="compositionally biased region" description="Basic and acidic residues" evidence="1">
    <location>
        <begin position="7"/>
        <end position="36"/>
    </location>
</feature>
<reference evidence="2 3" key="1">
    <citation type="submission" date="2018-06" db="EMBL/GenBank/DDBJ databases">
        <authorList>
            <consortium name="Pathogen Informatics"/>
            <person name="Doyle S."/>
        </authorList>
    </citation>
    <scope>NUCLEOTIDE SEQUENCE [LARGE SCALE GENOMIC DNA]</scope>
    <source>
        <strain evidence="2 3">NCTC9117</strain>
    </source>
</reference>
<proteinExistence type="predicted"/>
<dbReference type="Proteomes" id="UP000254785">
    <property type="component" value="Unassembled WGS sequence"/>
</dbReference>
<name>A0A376Y1W2_ECOLX</name>
<feature type="compositionally biased region" description="Basic and acidic residues" evidence="1">
    <location>
        <begin position="50"/>
        <end position="64"/>
    </location>
</feature>
<organism evidence="2 3">
    <name type="scientific">Escherichia coli</name>
    <dbReference type="NCBI Taxonomy" id="562"/>
    <lineage>
        <taxon>Bacteria</taxon>
        <taxon>Pseudomonadati</taxon>
        <taxon>Pseudomonadota</taxon>
        <taxon>Gammaproteobacteria</taxon>
        <taxon>Enterobacterales</taxon>
        <taxon>Enterobacteriaceae</taxon>
        <taxon>Escherichia</taxon>
    </lineage>
</organism>
<accession>A0A376Y1W2</accession>
<gene>
    <name evidence="2" type="primary">damX_1</name>
    <name evidence="2" type="ORF">NCTC9117_00642</name>
</gene>
<protein>
    <submittedName>
        <fullName evidence="2">DamX protein</fullName>
    </submittedName>
</protein>
<dbReference type="EMBL" id="UGDC01000003">
    <property type="protein sequence ID" value="STJ78122.1"/>
    <property type="molecule type" value="Genomic_DNA"/>
</dbReference>
<dbReference type="AlphaFoldDB" id="A0A376Y1W2"/>
<evidence type="ECO:0000313" key="3">
    <source>
        <dbReference type="Proteomes" id="UP000254785"/>
    </source>
</evidence>
<feature type="region of interest" description="Disordered" evidence="1">
    <location>
        <begin position="1"/>
        <end position="103"/>
    </location>
</feature>
<evidence type="ECO:0000256" key="1">
    <source>
        <dbReference type="SAM" id="MobiDB-lite"/>
    </source>
</evidence>
<sequence>MDEFKPEDELKPDPSDRRTGRSRQSSERSERTERGEPQINFDDIELDDTDDRRPTRAQKERNEEPEIEEEIDESEDETVDEERVERRRVSAKKQPVNPLLVSI</sequence>
<evidence type="ECO:0000313" key="2">
    <source>
        <dbReference type="EMBL" id="STJ78122.1"/>
    </source>
</evidence>